<comment type="subcellular location">
    <subcellularLocation>
        <location evidence="1">Cell membrane</location>
        <topology evidence="1">Single-pass membrane protein</topology>
    </subcellularLocation>
</comment>
<evidence type="ECO:0000313" key="10">
    <source>
        <dbReference type="EMBL" id="OKL43091.1"/>
    </source>
</evidence>
<evidence type="ECO:0000259" key="9">
    <source>
        <dbReference type="PROSITE" id="PS51123"/>
    </source>
</evidence>
<dbReference type="PANTHER" id="PTHR30329">
    <property type="entry name" value="STATOR ELEMENT OF FLAGELLAR MOTOR COMPLEX"/>
    <property type="match status" value="1"/>
</dbReference>
<evidence type="ECO:0000256" key="4">
    <source>
        <dbReference type="ARBA" id="ARBA00022692"/>
    </source>
</evidence>
<dbReference type="Gene3D" id="3.30.1330.60">
    <property type="entry name" value="OmpA-like domain"/>
    <property type="match status" value="1"/>
</dbReference>
<evidence type="ECO:0000256" key="1">
    <source>
        <dbReference type="ARBA" id="ARBA00004162"/>
    </source>
</evidence>
<evidence type="ECO:0000256" key="2">
    <source>
        <dbReference type="ARBA" id="ARBA00008914"/>
    </source>
</evidence>
<dbReference type="CDD" id="cd07185">
    <property type="entry name" value="OmpA_C-like"/>
    <property type="match status" value="1"/>
</dbReference>
<name>A0A1U7JEL9_9HYPH</name>
<evidence type="ECO:0000256" key="6">
    <source>
        <dbReference type="ARBA" id="ARBA00023136"/>
    </source>
</evidence>
<protein>
    <recommendedName>
        <fullName evidence="9">OmpA-like domain-containing protein</fullName>
    </recommendedName>
</protein>
<feature type="compositionally biased region" description="Polar residues" evidence="8">
    <location>
        <begin position="401"/>
        <end position="410"/>
    </location>
</feature>
<evidence type="ECO:0000256" key="5">
    <source>
        <dbReference type="ARBA" id="ARBA00022989"/>
    </source>
</evidence>
<dbReference type="Pfam" id="PF00691">
    <property type="entry name" value="OmpA"/>
    <property type="match status" value="1"/>
</dbReference>
<feature type="region of interest" description="Disordered" evidence="8">
    <location>
        <begin position="73"/>
        <end position="164"/>
    </location>
</feature>
<comment type="similarity">
    <text evidence="2">Belongs to the MotB family.</text>
</comment>
<gene>
    <name evidence="10" type="ORF">A3843_15290</name>
</gene>
<dbReference type="SUPFAM" id="SSF103088">
    <property type="entry name" value="OmpA-like"/>
    <property type="match status" value="1"/>
</dbReference>
<keyword evidence="4" id="KW-0812">Transmembrane</keyword>
<feature type="compositionally biased region" description="Gly residues" evidence="8">
    <location>
        <begin position="101"/>
        <end position="117"/>
    </location>
</feature>
<dbReference type="Pfam" id="PF13677">
    <property type="entry name" value="MotB_plug"/>
    <property type="match status" value="1"/>
</dbReference>
<dbReference type="PROSITE" id="PS51123">
    <property type="entry name" value="OMPA_2"/>
    <property type="match status" value="1"/>
</dbReference>
<dbReference type="InterPro" id="IPR050330">
    <property type="entry name" value="Bact_OuterMem_StrucFunc"/>
</dbReference>
<keyword evidence="11" id="KW-1185">Reference proteome</keyword>
<proteinExistence type="inferred from homology"/>
<dbReference type="PANTHER" id="PTHR30329:SF21">
    <property type="entry name" value="LIPOPROTEIN YIAD-RELATED"/>
    <property type="match status" value="1"/>
</dbReference>
<keyword evidence="5" id="KW-1133">Transmembrane helix</keyword>
<feature type="domain" description="OmpA-like" evidence="9">
    <location>
        <begin position="511"/>
        <end position="629"/>
    </location>
</feature>
<evidence type="ECO:0000256" key="8">
    <source>
        <dbReference type="SAM" id="MobiDB-lite"/>
    </source>
</evidence>
<dbReference type="InterPro" id="IPR025713">
    <property type="entry name" value="MotB-like_N_dom"/>
</dbReference>
<dbReference type="EMBL" id="LVVZ01000022">
    <property type="protein sequence ID" value="OKL43091.1"/>
    <property type="molecule type" value="Genomic_DNA"/>
</dbReference>
<dbReference type="STRING" id="197461.A3843_15290"/>
<feature type="compositionally biased region" description="Acidic residues" evidence="8">
    <location>
        <begin position="118"/>
        <end position="130"/>
    </location>
</feature>
<dbReference type="GO" id="GO:0005886">
    <property type="term" value="C:plasma membrane"/>
    <property type="evidence" value="ECO:0007669"/>
    <property type="project" value="UniProtKB-SubCell"/>
</dbReference>
<dbReference type="InterPro" id="IPR036737">
    <property type="entry name" value="OmpA-like_sf"/>
</dbReference>
<feature type="region of interest" description="Disordered" evidence="8">
    <location>
        <begin position="359"/>
        <end position="478"/>
    </location>
</feature>
<evidence type="ECO:0000313" key="11">
    <source>
        <dbReference type="Proteomes" id="UP000185783"/>
    </source>
</evidence>
<comment type="caution">
    <text evidence="10">The sequence shown here is derived from an EMBL/GenBank/DDBJ whole genome shotgun (WGS) entry which is preliminary data.</text>
</comment>
<evidence type="ECO:0000256" key="3">
    <source>
        <dbReference type="ARBA" id="ARBA00022475"/>
    </source>
</evidence>
<feature type="region of interest" description="Disordered" evidence="8">
    <location>
        <begin position="206"/>
        <end position="241"/>
    </location>
</feature>
<evidence type="ECO:0000256" key="7">
    <source>
        <dbReference type="PROSITE-ProRule" id="PRU00473"/>
    </source>
</evidence>
<dbReference type="InterPro" id="IPR006665">
    <property type="entry name" value="OmpA-like"/>
</dbReference>
<reference evidence="10 11" key="1">
    <citation type="submission" date="2016-03" db="EMBL/GenBank/DDBJ databases">
        <title>Genome sequence of Nesiotobacter sp. nov., a moderately halophilic alphaproteobacterium isolated from the Yellow Sea, China.</title>
        <authorList>
            <person name="Zhang G."/>
            <person name="Zhang R."/>
        </authorList>
    </citation>
    <scope>NUCLEOTIDE SEQUENCE [LARGE SCALE GENOMIC DNA]</scope>
    <source>
        <strain evidence="10 11">WB1-6</strain>
    </source>
</reference>
<dbReference type="RefSeq" id="WP_028482877.1">
    <property type="nucleotide sequence ID" value="NZ_LVVZ01000022.1"/>
</dbReference>
<sequence length="631" mass="66739">MAEKEQSELIIVRRRNDDLDQGGKSGVWKIAYADFTTAMMAFFLVMWLVNASDSATRAGVVAYFNPMKIVDTASQPKGLRDPEDPNPPAEGNEGIEDGKNAGLGGTELNGPATGGGLDEPEPITESETEDANGAGRSSEKVPGDASRVKSPRGGKAGSYTEQELFDNPYAVLAALAVEAEALVETDGTAGQGGPGAMQRAKTPVLFARPNRDPEGQGLAEGSSFRDPFDPSGWQSEELPGNSPLLARVPIVTEVENGLDVTALSPEQIRVLEDAKDLARAGIKDPEMEGQEEALKSGSAIVYRPEAGSDIAGKEQGTQVGLVKREEAENGGATESSVIVLGQAAQDEAAAGEAEFAEIAEVLASQRPDSDGSGNDGTELAENGTSDQPFEGATSQKEDGTSDQTADGSSDQTEDGGSGQPFSGTSDLKENGTSSQSEDGTSDRELDGETNTMLMANSDKSEQGIGETKPAVPAQKPAAEARLAEIRSRVGNALSGVASGASVEFSHNAEGVLIQVMDNDQFGMFEVGSAEPKPQVVKAMERIAEVLKQENGKIVIRGHTDSRPFRSGNYNNWRLSTSRAHMAYYMLRRGGLDEERFVGIEGFADKRPKVPSDTLAPQNRRIEIMLLNDPEV</sequence>
<accession>A0A1U7JEL9</accession>
<dbReference type="Proteomes" id="UP000185783">
    <property type="component" value="Unassembled WGS sequence"/>
</dbReference>
<keyword evidence="6 7" id="KW-0472">Membrane</keyword>
<dbReference type="AlphaFoldDB" id="A0A1U7JEL9"/>
<feature type="compositionally biased region" description="Polar residues" evidence="8">
    <location>
        <begin position="419"/>
        <end position="438"/>
    </location>
</feature>
<organism evidence="10 11">
    <name type="scientific">Pseudovibrio exalbescens</name>
    <dbReference type="NCBI Taxonomy" id="197461"/>
    <lineage>
        <taxon>Bacteria</taxon>
        <taxon>Pseudomonadati</taxon>
        <taxon>Pseudomonadota</taxon>
        <taxon>Alphaproteobacteria</taxon>
        <taxon>Hyphomicrobiales</taxon>
        <taxon>Stappiaceae</taxon>
        <taxon>Pseudovibrio</taxon>
    </lineage>
</organism>
<keyword evidence="3" id="KW-1003">Cell membrane</keyword>